<evidence type="ECO:0000256" key="4">
    <source>
        <dbReference type="SAM" id="MobiDB-lite"/>
    </source>
</evidence>
<dbReference type="Gene3D" id="2.60.40.10">
    <property type="entry name" value="Immunoglobulins"/>
    <property type="match status" value="6"/>
</dbReference>
<keyword evidence="2" id="KW-0378">Hydrolase</keyword>
<feature type="domain" description="Fibronectin type-III" evidence="5">
    <location>
        <begin position="622"/>
        <end position="718"/>
    </location>
</feature>
<dbReference type="InterPro" id="IPR050964">
    <property type="entry name" value="Striated_Muscle_Regulatory"/>
</dbReference>
<dbReference type="InterPro" id="IPR036116">
    <property type="entry name" value="FN3_sf"/>
</dbReference>
<reference evidence="6" key="1">
    <citation type="submission" date="2024-05" db="EMBL/GenBank/DDBJ databases">
        <authorList>
            <person name="Kim S."/>
            <person name="Heo J."/>
            <person name="Choi H."/>
            <person name="Choi Y."/>
            <person name="Kwon S.-W."/>
            <person name="Kim Y."/>
        </authorList>
    </citation>
    <scope>NUCLEOTIDE SEQUENCE</scope>
    <source>
        <strain evidence="6">KACC 23699</strain>
    </source>
</reference>
<dbReference type="PANTHER" id="PTHR13817:SF73">
    <property type="entry name" value="FIBRONECTIN TYPE-III DOMAIN-CONTAINING PROTEIN"/>
    <property type="match status" value="1"/>
</dbReference>
<dbReference type="EMBL" id="CP157483">
    <property type="protein sequence ID" value="XBO45018.1"/>
    <property type="molecule type" value="Genomic_DNA"/>
</dbReference>
<dbReference type="CDD" id="cd00063">
    <property type="entry name" value="FN3"/>
    <property type="match status" value="6"/>
</dbReference>
<protein>
    <submittedName>
        <fullName evidence="6">Fibronectin type III domain-containing protein</fullName>
    </submittedName>
</protein>
<dbReference type="InterPro" id="IPR003961">
    <property type="entry name" value="FN3_dom"/>
</dbReference>
<keyword evidence="2" id="KW-0326">Glycosidase</keyword>
<dbReference type="SMART" id="SM00060">
    <property type="entry name" value="FN3"/>
    <property type="match status" value="6"/>
</dbReference>
<feature type="domain" description="Fibronectin type-III" evidence="5">
    <location>
        <begin position="525"/>
        <end position="621"/>
    </location>
</feature>
<dbReference type="InterPro" id="IPR013783">
    <property type="entry name" value="Ig-like_fold"/>
</dbReference>
<keyword evidence="3" id="KW-0119">Carbohydrate metabolism</keyword>
<organism evidence="6">
    <name type="scientific">Pedococcus sp. KACC 23699</name>
    <dbReference type="NCBI Taxonomy" id="3149228"/>
    <lineage>
        <taxon>Bacteria</taxon>
        <taxon>Bacillati</taxon>
        <taxon>Actinomycetota</taxon>
        <taxon>Actinomycetes</taxon>
        <taxon>Micrococcales</taxon>
        <taxon>Intrasporangiaceae</taxon>
        <taxon>Pedococcus</taxon>
    </lineage>
</organism>
<dbReference type="PROSITE" id="PS50853">
    <property type="entry name" value="FN3"/>
    <property type="match status" value="6"/>
</dbReference>
<feature type="domain" description="Fibronectin type-III" evidence="5">
    <location>
        <begin position="329"/>
        <end position="425"/>
    </location>
</feature>
<dbReference type="GO" id="GO:0000272">
    <property type="term" value="P:polysaccharide catabolic process"/>
    <property type="evidence" value="ECO:0007669"/>
    <property type="project" value="UniProtKB-KW"/>
</dbReference>
<dbReference type="RefSeq" id="WP_406832502.1">
    <property type="nucleotide sequence ID" value="NZ_CP157483.1"/>
</dbReference>
<sequence length="1024" mass="101047">MVGTRGTDVRRRWLARGGIAAVAAVIAVILQSALVAITPAYAATPLNVFVGYMDTHSTASSTKQPRPWPYTDPTSYVGSPCPAYPTSTTCWDAAAIRLDNPGSVDVTGVHLVVAIGSHTYNLWGASMTVKAHGTLVLTETGGQNSTNFDATDFSPNAYNGGNTASCVNSGAIPDVRITIGGTTTSYLDSGQVLNGRGVDAGHCVNGAFVSGRLDESHPWAQIGTAAATAPTAPRSLASVAGDGSVSLSWTAPTSDGGSAVTGYNVYRGTSAGGEGALPIATNVVASNFTDTGRVNGTTYFYTVSAVNAVGVSPRSNETSATPKAALPTAPGAPTGLAAVAGNASVALSWTAPTSNGGSPVTGYNVYRGQAPGGESATPIATNVPGTSFTDTGEVNGSPYYYKVAAVNAVGTSPQSSEVSATPRATVASAPLGLVASAADGSVSLAWQMPTSDGGSGITSYNVYRGTSAGGEGATPIATNVALRTFTDTTVSNGTTYFYKVAAVNAVGPSPQSNEASATPRATTAAPSAPQSLAATATNATVALTWSAPASNGGSAITGYNVYRGTTAGGEALTPVASNVSGTSFTDTGLSNGTAYFYKVAAVNGVGTSPLSNEATATPRASVPSAPTGLVASPGVGSVVLAWAAPASNGGSVVTGYNVYRGTAAGGESTVAVASNVTGTGFTDTGLSNGTTYFYKVAAVNTVGPSLLSNEASATPQAAATVPSAPTGLVASGGVGSVVLTWSAPASNGGSVVTGYNVYRGTTAGGEALAPVASNVTGTGFTDTGLSTGTYFYKVAAVNAVGPSVLSNEASATPQGASPAGYVRRVGTATASATRTTTAVTVGRSGVQAGHTLVVSLLLSSTSVTGALSAKDTAANTYTVARDVNDGSAGDRVTTFVVLAAKALPAGATITLTYPSSAETHVTVDEFAGVTAIDTSAGATGTVSTFSSGTVSTTQSAEILYGVVGVESASSAPTWASVWSTLPTLSITTDHLATAYRVNAPPGAYAASGSSGGQWMAALLALRTN</sequence>
<name>A0AAU7JXU0_9MICO</name>
<accession>A0AAU7JXU0</accession>
<dbReference type="SUPFAM" id="SSF49265">
    <property type="entry name" value="Fibronectin type III"/>
    <property type="match status" value="4"/>
</dbReference>
<evidence type="ECO:0000256" key="2">
    <source>
        <dbReference type="ARBA" id="ARBA00023295"/>
    </source>
</evidence>
<gene>
    <name evidence="6" type="ORF">ABEG17_06685</name>
</gene>
<evidence type="ECO:0000259" key="5">
    <source>
        <dbReference type="PROSITE" id="PS50853"/>
    </source>
</evidence>
<feature type="compositionally biased region" description="Low complexity" evidence="4">
    <location>
        <begin position="515"/>
        <end position="530"/>
    </location>
</feature>
<dbReference type="Pfam" id="PF00041">
    <property type="entry name" value="fn3"/>
    <property type="match status" value="5"/>
</dbReference>
<feature type="domain" description="Fibronectin type-III" evidence="5">
    <location>
        <begin position="429"/>
        <end position="522"/>
    </location>
</feature>
<keyword evidence="1" id="KW-0677">Repeat</keyword>
<feature type="domain" description="Fibronectin type-III" evidence="5">
    <location>
        <begin position="721"/>
        <end position="816"/>
    </location>
</feature>
<evidence type="ECO:0000256" key="1">
    <source>
        <dbReference type="ARBA" id="ARBA00022737"/>
    </source>
</evidence>
<evidence type="ECO:0000256" key="3">
    <source>
        <dbReference type="ARBA" id="ARBA00023326"/>
    </source>
</evidence>
<feature type="region of interest" description="Disordered" evidence="4">
    <location>
        <begin position="508"/>
        <end position="530"/>
    </location>
</feature>
<keyword evidence="3" id="KW-0624">Polysaccharide degradation</keyword>
<feature type="domain" description="Fibronectin type-III" evidence="5">
    <location>
        <begin position="229"/>
        <end position="325"/>
    </location>
</feature>
<evidence type="ECO:0000313" key="6">
    <source>
        <dbReference type="EMBL" id="XBO45018.1"/>
    </source>
</evidence>
<dbReference type="PRINTS" id="PR00014">
    <property type="entry name" value="FNTYPEIII"/>
</dbReference>
<dbReference type="AlphaFoldDB" id="A0AAU7JXU0"/>
<proteinExistence type="predicted"/>
<dbReference type="PANTHER" id="PTHR13817">
    <property type="entry name" value="TITIN"/>
    <property type="match status" value="1"/>
</dbReference>
<dbReference type="GO" id="GO:0016798">
    <property type="term" value="F:hydrolase activity, acting on glycosyl bonds"/>
    <property type="evidence" value="ECO:0007669"/>
    <property type="project" value="UniProtKB-KW"/>
</dbReference>